<dbReference type="Gene3D" id="1.10.1240.10">
    <property type="entry name" value="Methionine synthase domain"/>
    <property type="match status" value="1"/>
</dbReference>
<dbReference type="PANTHER" id="PTHR30204:SF69">
    <property type="entry name" value="MERR-FAMILY TRANSCRIPTIONAL REGULATOR"/>
    <property type="match status" value="1"/>
</dbReference>
<evidence type="ECO:0000313" key="8">
    <source>
        <dbReference type="Proteomes" id="UP000199092"/>
    </source>
</evidence>
<evidence type="ECO:0000313" key="7">
    <source>
        <dbReference type="EMBL" id="SDS98522.1"/>
    </source>
</evidence>
<proteinExistence type="predicted"/>
<dbReference type="GO" id="GO:0046872">
    <property type="term" value="F:metal ion binding"/>
    <property type="evidence" value="ECO:0007669"/>
    <property type="project" value="InterPro"/>
</dbReference>
<dbReference type="PANTHER" id="PTHR30204">
    <property type="entry name" value="REDOX-CYCLING DRUG-SENSING TRANSCRIPTIONAL ACTIVATOR SOXR"/>
    <property type="match status" value="1"/>
</dbReference>
<dbReference type="GO" id="GO:0031419">
    <property type="term" value="F:cobalamin binding"/>
    <property type="evidence" value="ECO:0007669"/>
    <property type="project" value="InterPro"/>
</dbReference>
<feature type="compositionally biased region" description="Basic and acidic residues" evidence="5">
    <location>
        <begin position="1"/>
        <end position="12"/>
    </location>
</feature>
<dbReference type="SMART" id="SM00422">
    <property type="entry name" value="HTH_MERR"/>
    <property type="match status" value="1"/>
</dbReference>
<evidence type="ECO:0000256" key="1">
    <source>
        <dbReference type="ARBA" id="ARBA00022491"/>
    </source>
</evidence>
<dbReference type="SUPFAM" id="SSF52242">
    <property type="entry name" value="Cobalamin (vitamin B12)-binding domain"/>
    <property type="match status" value="1"/>
</dbReference>
<dbReference type="GO" id="GO:0003677">
    <property type="term" value="F:DNA binding"/>
    <property type="evidence" value="ECO:0007669"/>
    <property type="project" value="UniProtKB-KW"/>
</dbReference>
<keyword evidence="8" id="KW-1185">Reference proteome</keyword>
<dbReference type="InterPro" id="IPR036594">
    <property type="entry name" value="Meth_synthase_dom"/>
</dbReference>
<dbReference type="EMBL" id="LT629749">
    <property type="protein sequence ID" value="SDS98522.1"/>
    <property type="molecule type" value="Genomic_DNA"/>
</dbReference>
<reference evidence="7 8" key="1">
    <citation type="submission" date="2016-10" db="EMBL/GenBank/DDBJ databases">
        <authorList>
            <person name="de Groot N.N."/>
        </authorList>
    </citation>
    <scope>NUCLEOTIDE SEQUENCE [LARGE SCALE GENOMIC DNA]</scope>
    <source>
        <strain evidence="7 8">DSM 21741</strain>
    </source>
</reference>
<keyword evidence="3" id="KW-0238">DNA-binding</keyword>
<dbReference type="InterPro" id="IPR036724">
    <property type="entry name" value="Cobalamin-bd_sf"/>
</dbReference>
<dbReference type="AlphaFoldDB" id="A0A1H1WNC5"/>
<dbReference type="SUPFAM" id="SSF46955">
    <property type="entry name" value="Putative DNA-binding domain"/>
    <property type="match status" value="1"/>
</dbReference>
<keyword evidence="1" id="KW-0678">Repressor</keyword>
<dbReference type="Proteomes" id="UP000199092">
    <property type="component" value="Chromosome I"/>
</dbReference>
<dbReference type="Pfam" id="PF02607">
    <property type="entry name" value="B12-binding_2"/>
    <property type="match status" value="1"/>
</dbReference>
<evidence type="ECO:0000256" key="4">
    <source>
        <dbReference type="ARBA" id="ARBA00023163"/>
    </source>
</evidence>
<protein>
    <submittedName>
        <fullName evidence="7">B12 binding domain-containing protein</fullName>
    </submittedName>
</protein>
<gene>
    <name evidence="7" type="ORF">SAMN04488543_2777</name>
</gene>
<feature type="domain" description="HTH merR-type" evidence="6">
    <location>
        <begin position="22"/>
        <end position="91"/>
    </location>
</feature>
<evidence type="ECO:0000259" key="6">
    <source>
        <dbReference type="PROSITE" id="PS50937"/>
    </source>
</evidence>
<dbReference type="Pfam" id="PF13411">
    <property type="entry name" value="MerR_1"/>
    <property type="match status" value="1"/>
</dbReference>
<evidence type="ECO:0000256" key="3">
    <source>
        <dbReference type="ARBA" id="ARBA00023125"/>
    </source>
</evidence>
<dbReference type="Gene3D" id="1.10.1660.10">
    <property type="match status" value="1"/>
</dbReference>
<keyword evidence="2" id="KW-0805">Transcription regulation</keyword>
<dbReference type="Gene3D" id="3.40.50.280">
    <property type="entry name" value="Cobalamin-binding domain"/>
    <property type="match status" value="1"/>
</dbReference>
<dbReference type="InterPro" id="IPR000551">
    <property type="entry name" value="MerR-type_HTH_dom"/>
</dbReference>
<dbReference type="InterPro" id="IPR047057">
    <property type="entry name" value="MerR_fam"/>
</dbReference>
<keyword evidence="4" id="KW-0804">Transcription</keyword>
<organism evidence="7 8">
    <name type="scientific">Friedmanniella luteola</name>
    <dbReference type="NCBI Taxonomy" id="546871"/>
    <lineage>
        <taxon>Bacteria</taxon>
        <taxon>Bacillati</taxon>
        <taxon>Actinomycetota</taxon>
        <taxon>Actinomycetes</taxon>
        <taxon>Propionibacteriales</taxon>
        <taxon>Nocardioidaceae</taxon>
        <taxon>Friedmanniella</taxon>
    </lineage>
</organism>
<sequence length="300" mass="31836">MQNESPLHRDDPSGETASTGRTLSIGEVGLLLGLPAPTIRSWERRHGLSTTARDERGHRRYTDNDVAVLRRMRDQRSTGMAVGAAAAVAQAPSSLELCGQMLAGTHHLDGDEISAVLDVSLRAHGLAATLEEVLLPAMREVGVQWSRGHCDVANEHLATAAVLAWLARRAPDAPPPLPGRPIVLSGGPQDQHTIGLEAFAVLLRHHRFDCRNLGAQTPAASLRFAVERSSAAGVVVASQLARNRPAAVAALKAVSDTEAVLFYAGAAFRSARSRQSLPGHHLRGSLSHAADLISSHLGRA</sequence>
<name>A0A1H1WNC5_9ACTN</name>
<dbReference type="RefSeq" id="WP_091413568.1">
    <property type="nucleotide sequence ID" value="NZ_LT629749.1"/>
</dbReference>
<dbReference type="InterPro" id="IPR009061">
    <property type="entry name" value="DNA-bd_dom_put_sf"/>
</dbReference>
<feature type="region of interest" description="Disordered" evidence="5">
    <location>
        <begin position="1"/>
        <end position="22"/>
    </location>
</feature>
<accession>A0A1H1WNC5</accession>
<evidence type="ECO:0000256" key="2">
    <source>
        <dbReference type="ARBA" id="ARBA00023015"/>
    </source>
</evidence>
<dbReference type="GO" id="GO:0003700">
    <property type="term" value="F:DNA-binding transcription factor activity"/>
    <property type="evidence" value="ECO:0007669"/>
    <property type="project" value="InterPro"/>
</dbReference>
<dbReference type="STRING" id="546871.SAMN04488543_2777"/>
<dbReference type="PROSITE" id="PS50937">
    <property type="entry name" value="HTH_MERR_2"/>
    <property type="match status" value="1"/>
</dbReference>
<evidence type="ECO:0000256" key="5">
    <source>
        <dbReference type="SAM" id="MobiDB-lite"/>
    </source>
</evidence>
<dbReference type="OrthoDB" id="9800334at2"/>
<dbReference type="InterPro" id="IPR003759">
    <property type="entry name" value="Cbl-bd_cap"/>
</dbReference>